<comment type="caution">
    <text evidence="3">The sequence shown here is derived from an EMBL/GenBank/DDBJ whole genome shotgun (WGS) entry which is preliminary data.</text>
</comment>
<dbReference type="EMBL" id="BAABDQ010000011">
    <property type="protein sequence ID" value="GAA3564535.1"/>
    <property type="molecule type" value="Genomic_DNA"/>
</dbReference>
<keyword evidence="4" id="KW-1185">Reference proteome</keyword>
<dbReference type="Proteomes" id="UP001500630">
    <property type="component" value="Unassembled WGS sequence"/>
</dbReference>
<evidence type="ECO:0000313" key="3">
    <source>
        <dbReference type="EMBL" id="GAA3564535.1"/>
    </source>
</evidence>
<accession>A0ABP6XC52</accession>
<evidence type="ECO:0000256" key="2">
    <source>
        <dbReference type="SAM" id="MobiDB-lite"/>
    </source>
</evidence>
<comment type="similarity">
    <text evidence="1">Belongs to the asp23 family.</text>
</comment>
<dbReference type="RefSeq" id="WP_345565512.1">
    <property type="nucleotide sequence ID" value="NZ_BAABDQ010000011.1"/>
</dbReference>
<name>A0ABP6XC52_9ACTN</name>
<dbReference type="InterPro" id="IPR005531">
    <property type="entry name" value="Asp23"/>
</dbReference>
<gene>
    <name evidence="3" type="ORF">GCM10022419_051500</name>
</gene>
<organism evidence="3 4">
    <name type="scientific">Nonomuraea rosea</name>
    <dbReference type="NCBI Taxonomy" id="638574"/>
    <lineage>
        <taxon>Bacteria</taxon>
        <taxon>Bacillati</taxon>
        <taxon>Actinomycetota</taxon>
        <taxon>Actinomycetes</taxon>
        <taxon>Streptosporangiales</taxon>
        <taxon>Streptosporangiaceae</taxon>
        <taxon>Nonomuraea</taxon>
    </lineage>
</organism>
<reference evidence="4" key="1">
    <citation type="journal article" date="2019" name="Int. J. Syst. Evol. Microbiol.">
        <title>The Global Catalogue of Microorganisms (GCM) 10K type strain sequencing project: providing services to taxonomists for standard genome sequencing and annotation.</title>
        <authorList>
            <consortium name="The Broad Institute Genomics Platform"/>
            <consortium name="The Broad Institute Genome Sequencing Center for Infectious Disease"/>
            <person name="Wu L."/>
            <person name="Ma J."/>
        </authorList>
    </citation>
    <scope>NUCLEOTIDE SEQUENCE [LARGE SCALE GENOMIC DNA]</scope>
    <source>
        <strain evidence="4">JCM 17326</strain>
    </source>
</reference>
<feature type="region of interest" description="Disordered" evidence="2">
    <location>
        <begin position="1"/>
        <end position="29"/>
    </location>
</feature>
<proteinExistence type="inferred from homology"/>
<feature type="compositionally biased region" description="Basic and acidic residues" evidence="2">
    <location>
        <begin position="1"/>
        <end position="10"/>
    </location>
</feature>
<protein>
    <recommendedName>
        <fullName evidence="5">Asp23/Gls24 family envelope stress response protein</fullName>
    </recommendedName>
</protein>
<evidence type="ECO:0008006" key="5">
    <source>
        <dbReference type="Google" id="ProtNLM"/>
    </source>
</evidence>
<evidence type="ECO:0000313" key="4">
    <source>
        <dbReference type="Proteomes" id="UP001500630"/>
    </source>
</evidence>
<dbReference type="Pfam" id="PF03780">
    <property type="entry name" value="Asp23"/>
    <property type="match status" value="1"/>
</dbReference>
<sequence length="129" mass="13792">MTAVGSEREAGATTVPAQRRTPRERGRTEVSDRVVVKIASCAAKEVPEVRGVRMGGLPWTRSSGAEVHGDQATVKLNVSIVYPSPVHAVAARLREHVIRRVAYQTGLTVTRVDLSVTDLGSGDMDGDLS</sequence>
<evidence type="ECO:0000256" key="1">
    <source>
        <dbReference type="ARBA" id="ARBA00005721"/>
    </source>
</evidence>